<dbReference type="Gene3D" id="3.40.190.10">
    <property type="entry name" value="Periplasmic binding protein-like II"/>
    <property type="match status" value="2"/>
</dbReference>
<sequence>MLTEKERDELAPTGVLRAAINFGNTVLAQRGADGAPTGIAVDLATEFASRTGLGLDIVPFEAAGILFEALKPGAWDIAFLAIDPVREAQIAFTSPYAMIEGTYMVPASSPLRTPRDVDAPGMRVSVGPGSAYDLFLSRTLAHARIVRAPRGGSAAMIDLFVAERLDAAAGVRAWLDAYAAAHPGYRVMEEAFMEIGQAIGVPKGRSHARDLLEAFVTDMKTSGFVAQALARSGQTAKVPPAG</sequence>
<organism evidence="3 4">
    <name type="scientific">Ancylobacter mangrovi</name>
    <dbReference type="NCBI Taxonomy" id="2972472"/>
    <lineage>
        <taxon>Bacteria</taxon>
        <taxon>Pseudomonadati</taxon>
        <taxon>Pseudomonadota</taxon>
        <taxon>Alphaproteobacteria</taxon>
        <taxon>Hyphomicrobiales</taxon>
        <taxon>Xanthobacteraceae</taxon>
        <taxon>Ancylobacter</taxon>
    </lineage>
</organism>
<evidence type="ECO:0000313" key="4">
    <source>
        <dbReference type="Proteomes" id="UP001151088"/>
    </source>
</evidence>
<keyword evidence="1" id="KW-0732">Signal</keyword>
<evidence type="ECO:0000313" key="3">
    <source>
        <dbReference type="EMBL" id="MCS0497184.1"/>
    </source>
</evidence>
<feature type="domain" description="Solute-binding protein family 3/N-terminal" evidence="2">
    <location>
        <begin position="15"/>
        <end position="239"/>
    </location>
</feature>
<name>A0A9X2T764_9HYPH</name>
<dbReference type="PANTHER" id="PTHR35936:SF17">
    <property type="entry name" value="ARGININE-BINDING EXTRACELLULAR PROTEIN ARTP"/>
    <property type="match status" value="1"/>
</dbReference>
<reference evidence="3" key="1">
    <citation type="submission" date="2022-08" db="EMBL/GenBank/DDBJ databases">
        <authorList>
            <person name="Li F."/>
        </authorList>
    </citation>
    <scope>NUCLEOTIDE SEQUENCE</scope>
    <source>
        <strain evidence="3">MQZ15Z-1</strain>
    </source>
</reference>
<dbReference type="SMART" id="SM00062">
    <property type="entry name" value="PBPb"/>
    <property type="match status" value="1"/>
</dbReference>
<dbReference type="AlphaFoldDB" id="A0A9X2T764"/>
<dbReference type="Proteomes" id="UP001151088">
    <property type="component" value="Unassembled WGS sequence"/>
</dbReference>
<evidence type="ECO:0000256" key="1">
    <source>
        <dbReference type="ARBA" id="ARBA00022729"/>
    </source>
</evidence>
<accession>A0A9X2T764</accession>
<dbReference type="RefSeq" id="WP_258734337.1">
    <property type="nucleotide sequence ID" value="NZ_JANTHZ010000010.1"/>
</dbReference>
<dbReference type="SUPFAM" id="SSF53850">
    <property type="entry name" value="Periplasmic binding protein-like II"/>
    <property type="match status" value="1"/>
</dbReference>
<proteinExistence type="predicted"/>
<comment type="caution">
    <text evidence="3">The sequence shown here is derived from an EMBL/GenBank/DDBJ whole genome shotgun (WGS) entry which is preliminary data.</text>
</comment>
<dbReference type="Pfam" id="PF00497">
    <property type="entry name" value="SBP_bac_3"/>
    <property type="match status" value="1"/>
</dbReference>
<keyword evidence="4" id="KW-1185">Reference proteome</keyword>
<evidence type="ECO:0000259" key="2">
    <source>
        <dbReference type="SMART" id="SM00062"/>
    </source>
</evidence>
<dbReference type="PANTHER" id="PTHR35936">
    <property type="entry name" value="MEMBRANE-BOUND LYTIC MUREIN TRANSGLYCOSYLASE F"/>
    <property type="match status" value="1"/>
</dbReference>
<dbReference type="EMBL" id="JANTHZ010000010">
    <property type="protein sequence ID" value="MCS0497184.1"/>
    <property type="molecule type" value="Genomic_DNA"/>
</dbReference>
<dbReference type="InterPro" id="IPR001638">
    <property type="entry name" value="Solute-binding_3/MltF_N"/>
</dbReference>
<gene>
    <name evidence="3" type="ORF">NVS89_19025</name>
</gene>
<protein>
    <submittedName>
        <fullName evidence="3">Transporter substrate-binding domain-containing protein</fullName>
    </submittedName>
</protein>